<organism evidence="2 3">
    <name type="scientific">Yoonia vestfoldensis</name>
    <dbReference type="NCBI Taxonomy" id="245188"/>
    <lineage>
        <taxon>Bacteria</taxon>
        <taxon>Pseudomonadati</taxon>
        <taxon>Pseudomonadota</taxon>
        <taxon>Alphaproteobacteria</taxon>
        <taxon>Rhodobacterales</taxon>
        <taxon>Paracoccaceae</taxon>
        <taxon>Yoonia</taxon>
    </lineage>
</organism>
<keyword evidence="3" id="KW-1185">Reference proteome</keyword>
<gene>
    <name evidence="2" type="ORF">LOKVESSMR4R_00471</name>
</gene>
<feature type="signal peptide" evidence="1">
    <location>
        <begin position="1"/>
        <end position="21"/>
    </location>
</feature>
<evidence type="ECO:0000313" key="3">
    <source>
        <dbReference type="Proteomes" id="UP000195273"/>
    </source>
</evidence>
<dbReference type="EMBL" id="CP021431">
    <property type="protein sequence ID" value="ART99809.1"/>
    <property type="molecule type" value="Genomic_DNA"/>
</dbReference>
<dbReference type="OrthoDB" id="9902800at2"/>
<protein>
    <submittedName>
        <fullName evidence="2">Uncharacterized protein</fullName>
    </submittedName>
</protein>
<dbReference type="RefSeq" id="WP_087206130.1">
    <property type="nucleotide sequence ID" value="NZ_CP021431.1"/>
</dbReference>
<dbReference type="Proteomes" id="UP000195273">
    <property type="component" value="Chromosome"/>
</dbReference>
<evidence type="ECO:0000313" key="2">
    <source>
        <dbReference type="EMBL" id="ART99809.1"/>
    </source>
</evidence>
<feature type="chain" id="PRO_5012281985" evidence="1">
    <location>
        <begin position="22"/>
        <end position="89"/>
    </location>
</feature>
<sequence>MTKIFATTALALTFAAGAGMAQTLSNADEITCVQFLAMPLLEQETMLSEIVALSEGGSLQETTTADVEILCTGNDMMPVVEALETSSDT</sequence>
<proteinExistence type="predicted"/>
<dbReference type="KEGG" id="lvs:LOKVESSMR4R_00471"/>
<name>A0A1Y0E8S8_9RHOB</name>
<dbReference type="AlphaFoldDB" id="A0A1Y0E8S8"/>
<accession>A0A1Y0E8S8</accession>
<evidence type="ECO:0000256" key="1">
    <source>
        <dbReference type="SAM" id="SignalP"/>
    </source>
</evidence>
<reference evidence="2 3" key="1">
    <citation type="submission" date="2017-05" db="EMBL/GenBank/DDBJ databases">
        <title>Genome Sequence of Loktanella vestfoldensis Strain SMR4r Isolated from a Culture of the Diatom Skeletonema marinoi.</title>
        <authorList>
            <person name="Topel M."/>
            <person name="Pinder M.I.M."/>
            <person name="Johansson O.N."/>
            <person name="Kourtchenko O."/>
            <person name="Godhe A."/>
            <person name="Clarke A.K."/>
        </authorList>
    </citation>
    <scope>NUCLEOTIDE SEQUENCE [LARGE SCALE GENOMIC DNA]</scope>
    <source>
        <strain evidence="2 3">SMR4r</strain>
    </source>
</reference>
<keyword evidence="1" id="KW-0732">Signal</keyword>